<proteinExistence type="predicted"/>
<name>A0AAQ4CN29_9CREN</name>
<dbReference type="Proteomes" id="UP001319921">
    <property type="component" value="Chromosome"/>
</dbReference>
<feature type="transmembrane region" description="Helical" evidence="1">
    <location>
        <begin position="230"/>
        <end position="254"/>
    </location>
</feature>
<evidence type="ECO:0000256" key="1">
    <source>
        <dbReference type="SAM" id="Phobius"/>
    </source>
</evidence>
<sequence length="628" mass="72232">MIIIFRMSLKNPELNSSSIYEYINRVIIAVANSIILYKVISYFIGVNYVYFIVAVSAVVSFFFYKSLSIIVLSLYLIFTSAIYRKIYYFSLYTLISSYSNIYFIEFIILIILLFTLPLIGLLKFKSVNSIITVDSILSSVYNPFLLLFLPFGVAEKGDKVISNIISVLPLIILEFKFEESILNYKFLAILLLIVITGILFGLSKVYSITGGITLWLSLYLSNINLELTTLILIMSLLLNSIPTIINILNFKFLYKKEIIEKRNLISKRVKDILDNLDKIKDILKDNADFNLIIQKYNKIFLNILDNVKNAPDIKTLENLEMEINLRKLELERNVNDYIFDRIAEYNEAIDKIKNYGIIMEKIEPLSEPIKIDDNGIIKISNTMRRISENTDLLYRNINNLGNSIKTLLGNEYNLVFLDISKSVEYLELLLNRDIIRNCKICGDSLFKFLQLINSINIEPSINSQELLKSLIKVNGEKPAVFVIKSKEIVSQGLDIAIKILNKLKEEYSSIMKEIPILTEYKEYKLIEQLESELKDPSTPLCKRVETLASSLQIIEDLANIIEHKDEIIDVINLVKDNYEIILQKVLEEGCVKLDDLGIAMKYAKFIDMALQEKGSTLRVVNDSICYIK</sequence>
<feature type="transmembrane region" description="Helical" evidence="1">
    <location>
        <begin position="101"/>
        <end position="124"/>
    </location>
</feature>
<feature type="transmembrane region" description="Helical" evidence="1">
    <location>
        <begin position="136"/>
        <end position="154"/>
    </location>
</feature>
<gene>
    <name evidence="2" type="ORF">SACC_02270</name>
</gene>
<protein>
    <submittedName>
        <fullName evidence="2">Uncharacterized protein</fullName>
    </submittedName>
</protein>
<evidence type="ECO:0000313" key="3">
    <source>
        <dbReference type="Proteomes" id="UP001319921"/>
    </source>
</evidence>
<feature type="transmembrane region" description="Helical" evidence="1">
    <location>
        <begin position="69"/>
        <end position="89"/>
    </location>
</feature>
<dbReference type="EMBL" id="AP025226">
    <property type="protein sequence ID" value="BDB97210.1"/>
    <property type="molecule type" value="Genomic_DNA"/>
</dbReference>
<feature type="transmembrane region" description="Helical" evidence="1">
    <location>
        <begin position="189"/>
        <end position="218"/>
    </location>
</feature>
<feature type="transmembrane region" description="Helical" evidence="1">
    <location>
        <begin position="46"/>
        <end position="64"/>
    </location>
</feature>
<dbReference type="KEGG" id="scas:SACC_02270"/>
<keyword evidence="1" id="KW-0472">Membrane</keyword>
<dbReference type="AlphaFoldDB" id="A0AAQ4CN29"/>
<keyword evidence="1" id="KW-0812">Transmembrane</keyword>
<accession>A0AAQ4CN29</accession>
<keyword evidence="1" id="KW-1133">Transmembrane helix</keyword>
<reference evidence="2 3" key="1">
    <citation type="journal article" date="2022" name="Microbiol. Resour. Announc.">
        <title>Complete Genome Sequence of the Hyperthermophilic and Acidophilic Archaeon Saccharolobus caldissimus Strain HS-3T.</title>
        <authorList>
            <person name="Sakai H.D."/>
            <person name="Kurosawa N."/>
        </authorList>
    </citation>
    <scope>NUCLEOTIDE SEQUENCE [LARGE SCALE GENOMIC DNA]</scope>
    <source>
        <strain evidence="2 3">JCM32116</strain>
    </source>
</reference>
<evidence type="ECO:0000313" key="2">
    <source>
        <dbReference type="EMBL" id="BDB97210.1"/>
    </source>
</evidence>
<keyword evidence="3" id="KW-1185">Reference proteome</keyword>
<organism evidence="2 3">
    <name type="scientific">Saccharolobus caldissimus</name>
    <dbReference type="NCBI Taxonomy" id="1702097"/>
    <lineage>
        <taxon>Archaea</taxon>
        <taxon>Thermoproteota</taxon>
        <taxon>Thermoprotei</taxon>
        <taxon>Sulfolobales</taxon>
        <taxon>Sulfolobaceae</taxon>
        <taxon>Saccharolobus</taxon>
    </lineage>
</organism>